<dbReference type="InterPro" id="IPR036867">
    <property type="entry name" value="R3H_dom_sf"/>
</dbReference>
<dbReference type="InterPro" id="IPR023395">
    <property type="entry name" value="MCP_dom_sf"/>
</dbReference>
<proteinExistence type="inferred from homology"/>
<keyword evidence="4" id="KW-1133">Transmembrane helix</keyword>
<dbReference type="InterPro" id="IPR018108">
    <property type="entry name" value="MCP_transmembrane"/>
</dbReference>
<dbReference type="Proteomes" id="UP000469890">
    <property type="component" value="Unassembled WGS sequence"/>
</dbReference>
<feature type="repeat" description="Solcar" evidence="6">
    <location>
        <begin position="1"/>
        <end position="84"/>
    </location>
</feature>
<dbReference type="GO" id="GO:0016020">
    <property type="term" value="C:membrane"/>
    <property type="evidence" value="ECO:0007669"/>
    <property type="project" value="UniProtKB-SubCell"/>
</dbReference>
<feature type="compositionally biased region" description="Acidic residues" evidence="7">
    <location>
        <begin position="582"/>
        <end position="594"/>
    </location>
</feature>
<dbReference type="SUPFAM" id="SSF82708">
    <property type="entry name" value="R3H domain"/>
    <property type="match status" value="1"/>
</dbReference>
<evidence type="ECO:0000256" key="7">
    <source>
        <dbReference type="SAM" id="MobiDB-lite"/>
    </source>
</evidence>
<dbReference type="InterPro" id="IPR051181">
    <property type="entry name" value="CAF1_poly(A)_ribonucleases"/>
</dbReference>
<dbReference type="Gene3D" id="3.30.420.10">
    <property type="entry name" value="Ribonuclease H-like superfamily/Ribonuclease H"/>
    <property type="match status" value="2"/>
</dbReference>
<dbReference type="InterPro" id="IPR006941">
    <property type="entry name" value="RNase_CAF1"/>
</dbReference>
<dbReference type="PANTHER" id="PTHR15092:SF22">
    <property type="entry name" value="POLY(A)-SPECIFIC RIBONUCLEASE PNLDC1"/>
    <property type="match status" value="1"/>
</dbReference>
<dbReference type="GO" id="GO:0003723">
    <property type="term" value="F:RNA binding"/>
    <property type="evidence" value="ECO:0007669"/>
    <property type="project" value="TreeGrafter"/>
</dbReference>
<feature type="region of interest" description="Disordered" evidence="7">
    <location>
        <begin position="565"/>
        <end position="599"/>
    </location>
</feature>
<feature type="repeat" description="Solcar" evidence="6">
    <location>
        <begin position="93"/>
        <end position="181"/>
    </location>
</feature>
<sequence>MKPTIVNKTTVGAGIPVKPIATPPIIIKKPSPPSYTSTSSWHSAREILKKKGITGIYSGFSLHLVRDTIGTGVYFGGYETTKYLLSGNKSASAGPLTQFLAGGICGIMCWIVVFPLDLVKTLIQKEILSPNPTYKNAMACVRDIYKQNGLSGFYRGITVTLIRAFPIHSLNFLVNGDIKTSISSKATRKCDFMAIDTELSGLHRPPTPVRLYNMADRYQEYKEATERFLIIQFGLCTFTWDEPSGRYIAKPFNFYIFPTSTTGQIQANRVFMTQAQAFDFLTKQSFDFNKWVYQGIPYLTVAEEEAFVAAASKKMSDNMPDIPIDDKERDFVNEAKQKIKDWIQADKTAEDEGVNITAKNAYQRRLIYQEARKFEGLTAIGMQGFIRVVRLSEKQAKDRQKEKQDRFEKDRASAIGFRKVIDLISQSGKTMVGHNMLLDVCHIVGQFVEPLPETLPEFKALAHRLFPRMADTKYMCTAEPELNAIFGSGTALESLRFETKKEQFKNPHIDMHPGFPRYLTEMAHEAGYDAFMTGFVFLKLVAYLDKTRNPEKYAAIEEERLAEAEAKEEERQRETQPKVDADGWEISEDEDQDNDGGNWDLQEEEEVYNYGSVRVDLTNKDGKMDNVLSAFNNKTALVRTAYDCFDFQEPEIISNQSNTILVKYSPGTAFDMATAESVFSEYGKFIIEPNDASSSFVIFEKYREDPATIRVDDDAFTIAPVAEYLENRHIGPSP</sequence>
<dbReference type="EMBL" id="JAAECE010000007">
    <property type="protein sequence ID" value="KAF1799165.1"/>
    <property type="molecule type" value="Genomic_DNA"/>
</dbReference>
<evidence type="ECO:0000256" key="2">
    <source>
        <dbReference type="ARBA" id="ARBA00008372"/>
    </source>
</evidence>
<evidence type="ECO:0000256" key="3">
    <source>
        <dbReference type="ARBA" id="ARBA00022692"/>
    </source>
</evidence>
<dbReference type="SUPFAM" id="SSF53098">
    <property type="entry name" value="Ribonuclease H-like"/>
    <property type="match status" value="1"/>
</dbReference>
<comment type="similarity">
    <text evidence="2">Belongs to the CAF1 family.</text>
</comment>
<feature type="compositionally biased region" description="Basic and acidic residues" evidence="7">
    <location>
        <begin position="565"/>
        <end position="581"/>
    </location>
</feature>
<organism evidence="8 9">
    <name type="scientific">Mucor circinelloides f. lusitanicus</name>
    <name type="common">Mucor racemosus var. lusitanicus</name>
    <dbReference type="NCBI Taxonomy" id="29924"/>
    <lineage>
        <taxon>Eukaryota</taxon>
        <taxon>Fungi</taxon>
        <taxon>Fungi incertae sedis</taxon>
        <taxon>Mucoromycota</taxon>
        <taxon>Mucoromycotina</taxon>
        <taxon>Mucoromycetes</taxon>
        <taxon>Mucorales</taxon>
        <taxon>Mucorineae</taxon>
        <taxon>Mucoraceae</taxon>
        <taxon>Mucor</taxon>
    </lineage>
</organism>
<comment type="subcellular location">
    <subcellularLocation>
        <location evidence="1">Membrane</location>
        <topology evidence="1">Multi-pass membrane protein</topology>
    </subcellularLocation>
</comment>
<dbReference type="GO" id="GO:0000175">
    <property type="term" value="F:3'-5'-RNA exonuclease activity"/>
    <property type="evidence" value="ECO:0007669"/>
    <property type="project" value="TreeGrafter"/>
</dbReference>
<evidence type="ECO:0000313" key="8">
    <source>
        <dbReference type="EMBL" id="KAF1799165.1"/>
    </source>
</evidence>
<keyword evidence="3 6" id="KW-0812">Transmembrane</keyword>
<evidence type="ECO:0000256" key="5">
    <source>
        <dbReference type="ARBA" id="ARBA00023136"/>
    </source>
</evidence>
<protein>
    <submittedName>
        <fullName evidence="8">Ribonuclease H-like domain-containing protein</fullName>
    </submittedName>
</protein>
<keyword evidence="5 6" id="KW-0472">Membrane</keyword>
<dbReference type="PROSITE" id="PS50920">
    <property type="entry name" value="SOLCAR"/>
    <property type="match status" value="2"/>
</dbReference>
<evidence type="ECO:0000313" key="9">
    <source>
        <dbReference type="Proteomes" id="UP000469890"/>
    </source>
</evidence>
<comment type="caution">
    <text evidence="8">The sequence shown here is derived from an EMBL/GenBank/DDBJ whole genome shotgun (WGS) entry which is preliminary data.</text>
</comment>
<dbReference type="InterPro" id="IPR036397">
    <property type="entry name" value="RNaseH_sf"/>
</dbReference>
<name>A0A8H4BBV0_MUCCL</name>
<dbReference type="AlphaFoldDB" id="A0A8H4BBV0"/>
<accession>A0A8H4BBV0</accession>
<dbReference type="Gene3D" id="1.50.40.10">
    <property type="entry name" value="Mitochondrial carrier domain"/>
    <property type="match status" value="1"/>
</dbReference>
<dbReference type="Pfam" id="PF00153">
    <property type="entry name" value="Mito_carr"/>
    <property type="match status" value="2"/>
</dbReference>
<dbReference type="Pfam" id="PF04857">
    <property type="entry name" value="CAF1"/>
    <property type="match status" value="1"/>
</dbReference>
<dbReference type="SUPFAM" id="SSF103506">
    <property type="entry name" value="Mitochondrial carrier"/>
    <property type="match status" value="1"/>
</dbReference>
<dbReference type="InterPro" id="IPR012337">
    <property type="entry name" value="RNaseH-like_sf"/>
</dbReference>
<gene>
    <name evidence="8" type="ORF">FB192DRAFT_1424192</name>
</gene>
<evidence type="ECO:0000256" key="4">
    <source>
        <dbReference type="ARBA" id="ARBA00022989"/>
    </source>
</evidence>
<reference evidence="8 9" key="1">
    <citation type="submission" date="2019-09" db="EMBL/GenBank/DDBJ databases">
        <authorList>
            <consortium name="DOE Joint Genome Institute"/>
            <person name="Mondo S.J."/>
            <person name="Navarro-Mendoza M.I."/>
            <person name="Perez-Arques C."/>
            <person name="Panchal S."/>
            <person name="Nicolas F.E."/>
            <person name="Ganguly P."/>
            <person name="Pangilinan J."/>
            <person name="Grigoriev I."/>
            <person name="Heitman J."/>
            <person name="Sanya K."/>
            <person name="Garre V."/>
        </authorList>
    </citation>
    <scope>NUCLEOTIDE SEQUENCE [LARGE SCALE GENOMIC DNA]</scope>
    <source>
        <strain evidence="8 9">MU402</strain>
    </source>
</reference>
<dbReference type="PANTHER" id="PTHR15092">
    <property type="entry name" value="POLY A -SPECIFIC RIBONUCLEASE/TARGET OF EGR1, MEMBER 1"/>
    <property type="match status" value="1"/>
</dbReference>
<evidence type="ECO:0000256" key="6">
    <source>
        <dbReference type="PROSITE-ProRule" id="PRU00282"/>
    </source>
</evidence>
<evidence type="ECO:0000256" key="1">
    <source>
        <dbReference type="ARBA" id="ARBA00004141"/>
    </source>
</evidence>